<evidence type="ECO:0000313" key="2">
    <source>
        <dbReference type="Proteomes" id="UP001604277"/>
    </source>
</evidence>
<dbReference type="AlphaFoldDB" id="A0ABD1W7V8"/>
<name>A0ABD1W7V8_9LAMI</name>
<protein>
    <submittedName>
        <fullName evidence="1">Uncharacterized protein</fullName>
    </submittedName>
</protein>
<gene>
    <name evidence="1" type="ORF">Fot_14992</name>
</gene>
<organism evidence="1 2">
    <name type="scientific">Forsythia ovata</name>
    <dbReference type="NCBI Taxonomy" id="205694"/>
    <lineage>
        <taxon>Eukaryota</taxon>
        <taxon>Viridiplantae</taxon>
        <taxon>Streptophyta</taxon>
        <taxon>Embryophyta</taxon>
        <taxon>Tracheophyta</taxon>
        <taxon>Spermatophyta</taxon>
        <taxon>Magnoliopsida</taxon>
        <taxon>eudicotyledons</taxon>
        <taxon>Gunneridae</taxon>
        <taxon>Pentapetalae</taxon>
        <taxon>asterids</taxon>
        <taxon>lamiids</taxon>
        <taxon>Lamiales</taxon>
        <taxon>Oleaceae</taxon>
        <taxon>Forsythieae</taxon>
        <taxon>Forsythia</taxon>
    </lineage>
</organism>
<keyword evidence="2" id="KW-1185">Reference proteome</keyword>
<dbReference type="EMBL" id="JBFOLJ010000004">
    <property type="protein sequence ID" value="KAL2545759.1"/>
    <property type="molecule type" value="Genomic_DNA"/>
</dbReference>
<proteinExistence type="predicted"/>
<reference evidence="2" key="1">
    <citation type="submission" date="2024-07" db="EMBL/GenBank/DDBJ databases">
        <title>Two chromosome-level genome assemblies of Korean endemic species Abeliophyllum distichum and Forsythia ovata (Oleaceae).</title>
        <authorList>
            <person name="Jang H."/>
        </authorList>
    </citation>
    <scope>NUCLEOTIDE SEQUENCE [LARGE SCALE GENOMIC DNA]</scope>
</reference>
<sequence length="120" mass="13429">MTTARPNQQKITTTTYCIFSLSFSSSPTLPSITNTHLHIVATRKPQIIDPNLILADSYLVDGYDNSLDDLQLRFRKKKTSDSVAVVMCKFRVDGEELVMAVSDFDGVWWCVSLRSLLLAG</sequence>
<accession>A0ABD1W7V8</accession>
<comment type="caution">
    <text evidence="1">The sequence shown here is derived from an EMBL/GenBank/DDBJ whole genome shotgun (WGS) entry which is preliminary data.</text>
</comment>
<evidence type="ECO:0000313" key="1">
    <source>
        <dbReference type="EMBL" id="KAL2545759.1"/>
    </source>
</evidence>
<dbReference type="Proteomes" id="UP001604277">
    <property type="component" value="Unassembled WGS sequence"/>
</dbReference>